<gene>
    <name evidence="1" type="ORF">LKD34_08295</name>
</gene>
<proteinExistence type="predicted"/>
<dbReference type="EMBL" id="JAJEQO010000010">
    <property type="protein sequence ID" value="MCC2213490.1"/>
    <property type="molecule type" value="Genomic_DNA"/>
</dbReference>
<name>A0ABS8FIF1_9FIRM</name>
<evidence type="ECO:0000313" key="2">
    <source>
        <dbReference type="Proteomes" id="UP001199236"/>
    </source>
</evidence>
<keyword evidence="2" id="KW-1185">Reference proteome</keyword>
<dbReference type="RefSeq" id="WP_227622679.1">
    <property type="nucleotide sequence ID" value="NZ_JAJEQO010000010.1"/>
</dbReference>
<evidence type="ECO:0008006" key="3">
    <source>
        <dbReference type="Google" id="ProtNLM"/>
    </source>
</evidence>
<comment type="caution">
    <text evidence="1">The sequence shown here is derived from an EMBL/GenBank/DDBJ whole genome shotgun (WGS) entry which is preliminary data.</text>
</comment>
<protein>
    <recommendedName>
        <fullName evidence="3">Phage tail protein</fullName>
    </recommendedName>
</protein>
<dbReference type="NCBIfam" id="NF047353">
    <property type="entry name" value="tube_lmo2291"/>
    <property type="match status" value="1"/>
</dbReference>
<reference evidence="1 2" key="1">
    <citation type="submission" date="2021-10" db="EMBL/GenBank/DDBJ databases">
        <title>Anaerobic single-cell dispensing facilitates the cultivation of human gut bacteria.</title>
        <authorList>
            <person name="Afrizal A."/>
        </authorList>
    </citation>
    <scope>NUCLEOTIDE SEQUENCE [LARGE SCALE GENOMIC DNA]</scope>
    <source>
        <strain evidence="1 2">CLA-AA-H223</strain>
    </source>
</reference>
<dbReference type="Proteomes" id="UP001199236">
    <property type="component" value="Unassembled WGS sequence"/>
</dbReference>
<accession>A0ABS8FIF1</accession>
<sequence length="184" mass="19463">MTVSETLAALKTKKGIVPSADYTGTEKADDFIFAIQTDASTQTKESDWIVFAERVKEHSGALNASTEDVAYIRAGTVTEKGETQRTFSLNGNRCVGDPAQDFLLSHRIKFGSGTEVVFPYIYFSAKTGKGEKGAAAFIVTADASGSANNSAGFACDVKGVGVPAEFNYLTPTQADTLPTKAAKV</sequence>
<evidence type="ECO:0000313" key="1">
    <source>
        <dbReference type="EMBL" id="MCC2213490.1"/>
    </source>
</evidence>
<organism evidence="1 2">
    <name type="scientific">Faecalibacterium hominis</name>
    <name type="common">ex Afrizal et al. 2022</name>
    <dbReference type="NCBI Taxonomy" id="2881265"/>
    <lineage>
        <taxon>Bacteria</taxon>
        <taxon>Bacillati</taxon>
        <taxon>Bacillota</taxon>
        <taxon>Clostridia</taxon>
        <taxon>Eubacteriales</taxon>
        <taxon>Oscillospiraceae</taxon>
        <taxon>Faecalibacterium</taxon>
    </lineage>
</organism>